<comment type="caution">
    <text evidence="1">The sequence shown here is derived from an EMBL/GenBank/DDBJ whole genome shotgun (WGS) entry which is preliminary data.</text>
</comment>
<name>A0ACB7J7M8_PLECO</name>
<proteinExistence type="predicted"/>
<gene>
    <name evidence="1" type="ORF">CCMSSC00406_0005765</name>
</gene>
<organism evidence="1 2">
    <name type="scientific">Pleurotus cornucopiae</name>
    <name type="common">Cornucopia mushroom</name>
    <dbReference type="NCBI Taxonomy" id="5321"/>
    <lineage>
        <taxon>Eukaryota</taxon>
        <taxon>Fungi</taxon>
        <taxon>Dikarya</taxon>
        <taxon>Basidiomycota</taxon>
        <taxon>Agaricomycotina</taxon>
        <taxon>Agaricomycetes</taxon>
        <taxon>Agaricomycetidae</taxon>
        <taxon>Agaricales</taxon>
        <taxon>Pleurotineae</taxon>
        <taxon>Pleurotaceae</taxon>
        <taxon>Pleurotus</taxon>
    </lineage>
</organism>
<keyword evidence="2" id="KW-1185">Reference proteome</keyword>
<protein>
    <submittedName>
        <fullName evidence="1">Uncharacterized protein</fullName>
    </submittedName>
</protein>
<evidence type="ECO:0000313" key="2">
    <source>
        <dbReference type="Proteomes" id="UP000824881"/>
    </source>
</evidence>
<accession>A0ACB7J7M8</accession>
<dbReference type="Proteomes" id="UP000824881">
    <property type="component" value="Unassembled WGS sequence"/>
</dbReference>
<dbReference type="EMBL" id="WQMT02000002">
    <property type="protein sequence ID" value="KAG9226568.1"/>
    <property type="molecule type" value="Genomic_DNA"/>
</dbReference>
<evidence type="ECO:0000313" key="1">
    <source>
        <dbReference type="EMBL" id="KAG9226568.1"/>
    </source>
</evidence>
<sequence>MYPTQYDDPESPIRNYLPFGGVNSSQLEIGGAEYYEDSEIYTSSPTPPERRRPGNAQRSTSQYGYSDPGRQIVPSIYDEEPSFDYPEHLPPANYGYAHSSAVQPMRPPASYSSQPRNFAHGARNVTAGYMQYDEDRYPGPSSSYPRGNPDQEPDYPPPQGNSTRLVPVSTLPDMYRSLFKFGVFNAVQSSCFDHVVNENDNIVLSAPTGSGKTVIFELAIIRMLTKARETNPLAKCVYMSPTKVGTIISTRVYPSHTVFQALCSERFRDWSTKFDPLGIKCCELTGDTVQFGKGVWGDAKNAAIIITTVPEKWDSLTRNWKGHGQTLSTIQLFLVDEVHILNEPRGSTLEVVVSRMKRNGTEVRFLLVSATVPNIRDIASWIGNSRRDGSSLCFEFGEEFRPCKLTRHIYGIQRGQGQNEFSFNKILDFRLFSLIQKHAVDKPILVFCSTRSGILKLASIGIGVHHAGLNLDDRRAIEDLYLKKTLRLVVATSTLAVGVNLPAHMVVIKGVKTFQNSVTVEYSDLDIMQMLGRAVRAAPNSVDLYGILLVLSTDRDLDKDGIAIIMCETQLEEKYRNLVQGKTILESGLHANLSEHLNSEVALGTITDLPSAKTWLRGSFLFQRIQQNPKFYALGKEDNQTWEERVDEMVMQSINKLQETQLVDYDATEGRAGGLASTEFGDIMSKFYIRQTTASLPNKTTLREILEALSAAEEFSDVKLRASEKTPLNKMRTHNDIRFSIKRLDKPADKVFLLLQAILGGISLNSPEYKSADSQPNLEALGIFRHISRIARALVEVAIVKKLGSQVKCGLEVLRCLTAKAWEDRPVVLRQIEQIGEKSLKVLAEHGVASIDSLRVQDTLRIETLLNRRPPFGLDLMNSLKSFPQYFIKLKETGTSTYGGESLVEVSMLIECGLKAEWIKPKSGRHKASGASMTSILTVTSDMEFVDYRRIPLLNESKTFDVTAQLDKPSQSIVVYIATESLAGVGIIESYKPNIPVQEFPTVNTRPLTAVEQDLVGLDDDPDFWNMAIDGDEKEDLKPAVVKDLIRDRTSGQQPNPSPPKAPDTPPKKMPNGKYQCNHTCKDKSKCRHLCCREGMDEPPNLKKRKAPEQSPKKPPSSTSKKNSGVSAFSKVVSSERKVPPPKPKDEPRNRVLDDLDSLHKRTNVASNLGLQKDKRIKLTDRPSSPVPIKPKLAPPKLDIEFTDIKQDNDGYMDPVEAELMDEDDLPETHELLKSIRPTQDASSDYSNEDMDALIMALSPAKVNRYSQASQPATQDTPPRKRPRLSPSIASPLVRRKGPSRERYISKSKSLFLDTSQDEDEDMCYNQDALDDSLKYGYVQDDDLTLDWTSVDILPSPLDTSAESDAELDPPLDIFLKTNQSPSVQPYGRPNQRVEQDPYYTSEIPEDTDDLAELAEWLHSGAVDIVDVPN</sequence>
<reference evidence="1 2" key="1">
    <citation type="journal article" date="2021" name="Appl. Environ. Microbiol.">
        <title>Genetic linkage and physical mapping for an oyster mushroom Pleurotus cornucopiae and QTL analysis for the trait cap color.</title>
        <authorList>
            <person name="Zhang Y."/>
            <person name="Gao W."/>
            <person name="Sonnenberg A."/>
            <person name="Chen Q."/>
            <person name="Zhang J."/>
            <person name="Huang C."/>
        </authorList>
    </citation>
    <scope>NUCLEOTIDE SEQUENCE [LARGE SCALE GENOMIC DNA]</scope>
    <source>
        <strain evidence="1">CCMSSC00406</strain>
    </source>
</reference>